<accession>A0A932M0W5</accession>
<evidence type="ECO:0000313" key="1">
    <source>
        <dbReference type="EMBL" id="MBI3014890.1"/>
    </source>
</evidence>
<dbReference type="EMBL" id="JACPSX010000139">
    <property type="protein sequence ID" value="MBI3014890.1"/>
    <property type="molecule type" value="Genomic_DNA"/>
</dbReference>
<comment type="caution">
    <text evidence="1">The sequence shown here is derived from an EMBL/GenBank/DDBJ whole genome shotgun (WGS) entry which is preliminary data.</text>
</comment>
<name>A0A932M0W5_UNCTE</name>
<dbReference type="AlphaFoldDB" id="A0A932M0W5"/>
<reference evidence="1" key="1">
    <citation type="submission" date="2020-07" db="EMBL/GenBank/DDBJ databases">
        <title>Huge and variable diversity of episymbiotic CPR bacteria and DPANN archaea in groundwater ecosystems.</title>
        <authorList>
            <person name="He C.Y."/>
            <person name="Keren R."/>
            <person name="Whittaker M."/>
            <person name="Farag I.F."/>
            <person name="Doudna J."/>
            <person name="Cate J.H.D."/>
            <person name="Banfield J.F."/>
        </authorList>
    </citation>
    <scope>NUCLEOTIDE SEQUENCE</scope>
    <source>
        <strain evidence="1">NC_groundwater_717_Ag_S-0.2um_59_8</strain>
    </source>
</reference>
<dbReference type="Proteomes" id="UP000741360">
    <property type="component" value="Unassembled WGS sequence"/>
</dbReference>
<protein>
    <submittedName>
        <fullName evidence="1">Uncharacterized protein</fullName>
    </submittedName>
</protein>
<organism evidence="1 2">
    <name type="scientific">Tectimicrobiota bacterium</name>
    <dbReference type="NCBI Taxonomy" id="2528274"/>
    <lineage>
        <taxon>Bacteria</taxon>
        <taxon>Pseudomonadati</taxon>
        <taxon>Nitrospinota/Tectimicrobiota group</taxon>
        <taxon>Candidatus Tectimicrobiota</taxon>
    </lineage>
</organism>
<sequence length="181" mass="20061">MLEQRLQRAEERVREYLARHGADLPSVRIAIEPELGKGTLATHRHPGTVVVREASVPESVIAHELVHVAQGTLEQFRGFRLLYTLLAEGLAEWVAKTLYPEHEVKYDAGYRLMSLLVAVDERVIGKLLRLNDLPLGLEDAEAILASPRLPDYSRGLLNSMADQIRESVAAAIEAGEYGTKG</sequence>
<evidence type="ECO:0000313" key="2">
    <source>
        <dbReference type="Proteomes" id="UP000741360"/>
    </source>
</evidence>
<gene>
    <name evidence="1" type="ORF">HYY65_07515</name>
</gene>
<proteinExistence type="predicted"/>